<feature type="signal peptide" evidence="2">
    <location>
        <begin position="1"/>
        <end position="21"/>
    </location>
</feature>
<sequence length="178" mass="18475">MLVNTIAIALIGWIYVPATNAQPSTPSPETAPPPPQDATPPTPKQSSYFGFGGNIGIQGSTTSLSQGSFSLLNKHVLTDNLAIHGAMTIFGSSVSSNSVALTFNQPISNNDLPIVFTPFIGGGIIVHYEDGTKVNPLVTGGIDASTPFGLTGTLRINAGFISDRQADIGILFGIGKNY</sequence>
<evidence type="ECO:0000313" key="3">
    <source>
        <dbReference type="EMBL" id="PSB54710.1"/>
    </source>
</evidence>
<name>A0A2T1GBJ3_9CYAN</name>
<proteinExistence type="predicted"/>
<gene>
    <name evidence="3" type="ORF">C7B77_17285</name>
</gene>
<protein>
    <recommendedName>
        <fullName evidence="5">Outer membrane protein beta-barrel domain-containing protein</fullName>
    </recommendedName>
</protein>
<feature type="compositionally biased region" description="Pro residues" evidence="1">
    <location>
        <begin position="25"/>
        <end position="43"/>
    </location>
</feature>
<organism evidence="3 4">
    <name type="scientific">Chamaesiphon polymorphus CCALA 037</name>
    <dbReference type="NCBI Taxonomy" id="2107692"/>
    <lineage>
        <taxon>Bacteria</taxon>
        <taxon>Bacillati</taxon>
        <taxon>Cyanobacteriota</taxon>
        <taxon>Cyanophyceae</taxon>
        <taxon>Gomontiellales</taxon>
        <taxon>Chamaesiphonaceae</taxon>
        <taxon>Chamaesiphon</taxon>
    </lineage>
</organism>
<keyword evidence="4" id="KW-1185">Reference proteome</keyword>
<evidence type="ECO:0000256" key="1">
    <source>
        <dbReference type="SAM" id="MobiDB-lite"/>
    </source>
</evidence>
<comment type="caution">
    <text evidence="3">The sequence shown here is derived from an EMBL/GenBank/DDBJ whole genome shotgun (WGS) entry which is preliminary data.</text>
</comment>
<feature type="chain" id="PRO_5015488379" description="Outer membrane protein beta-barrel domain-containing protein" evidence="2">
    <location>
        <begin position="22"/>
        <end position="178"/>
    </location>
</feature>
<evidence type="ECO:0008006" key="5">
    <source>
        <dbReference type="Google" id="ProtNLM"/>
    </source>
</evidence>
<dbReference type="Proteomes" id="UP000238937">
    <property type="component" value="Unassembled WGS sequence"/>
</dbReference>
<accession>A0A2T1GBJ3</accession>
<feature type="region of interest" description="Disordered" evidence="1">
    <location>
        <begin position="22"/>
        <end position="45"/>
    </location>
</feature>
<evidence type="ECO:0000313" key="4">
    <source>
        <dbReference type="Proteomes" id="UP000238937"/>
    </source>
</evidence>
<dbReference type="AlphaFoldDB" id="A0A2T1GBJ3"/>
<evidence type="ECO:0000256" key="2">
    <source>
        <dbReference type="SAM" id="SignalP"/>
    </source>
</evidence>
<keyword evidence="2" id="KW-0732">Signal</keyword>
<dbReference type="EMBL" id="PVWO01000238">
    <property type="protein sequence ID" value="PSB54710.1"/>
    <property type="molecule type" value="Genomic_DNA"/>
</dbReference>
<reference evidence="3 4" key="1">
    <citation type="submission" date="2018-03" db="EMBL/GenBank/DDBJ databases">
        <title>The ancient ancestry and fast evolution of plastids.</title>
        <authorList>
            <person name="Moore K.R."/>
            <person name="Magnabosco C."/>
            <person name="Momper L."/>
            <person name="Gold D.A."/>
            <person name="Bosak T."/>
            <person name="Fournier G.P."/>
        </authorList>
    </citation>
    <scope>NUCLEOTIDE SEQUENCE [LARGE SCALE GENOMIC DNA]</scope>
    <source>
        <strain evidence="3 4">CCALA 037</strain>
    </source>
</reference>